<dbReference type="Pfam" id="PF12752">
    <property type="entry name" value="SUZ"/>
    <property type="match status" value="1"/>
</dbReference>
<feature type="compositionally biased region" description="Polar residues" evidence="2">
    <location>
        <begin position="231"/>
        <end position="240"/>
    </location>
</feature>
<dbReference type="EMBL" id="NBII01000004">
    <property type="protein sequence ID" value="PAV20165.1"/>
    <property type="molecule type" value="Genomic_DNA"/>
</dbReference>
<dbReference type="InterPro" id="IPR024771">
    <property type="entry name" value="SUZ"/>
</dbReference>
<feature type="region of interest" description="Disordered" evidence="2">
    <location>
        <begin position="762"/>
        <end position="805"/>
    </location>
</feature>
<feature type="compositionally biased region" description="Low complexity" evidence="2">
    <location>
        <begin position="789"/>
        <end position="805"/>
    </location>
</feature>
<dbReference type="PANTHER" id="PTHR15672:SF8">
    <property type="entry name" value="PROTEIN ENCORE"/>
    <property type="match status" value="1"/>
</dbReference>
<dbReference type="PROSITE" id="PS51061">
    <property type="entry name" value="R3H"/>
    <property type="match status" value="1"/>
</dbReference>
<dbReference type="InterPro" id="IPR051937">
    <property type="entry name" value="R3H_domain_containing"/>
</dbReference>
<feature type="compositionally biased region" description="Low complexity" evidence="2">
    <location>
        <begin position="332"/>
        <end position="346"/>
    </location>
</feature>
<dbReference type="PROSITE" id="PS51673">
    <property type="entry name" value="SUZ"/>
    <property type="match status" value="1"/>
</dbReference>
<feature type="domain" description="R3H" evidence="3">
    <location>
        <begin position="102"/>
        <end position="173"/>
    </location>
</feature>
<evidence type="ECO:0000256" key="1">
    <source>
        <dbReference type="ARBA" id="ARBA00022553"/>
    </source>
</evidence>
<dbReference type="OrthoDB" id="278430at2759"/>
<feature type="compositionally biased region" description="Polar residues" evidence="2">
    <location>
        <begin position="583"/>
        <end position="596"/>
    </location>
</feature>
<evidence type="ECO:0008006" key="7">
    <source>
        <dbReference type="Google" id="ProtNLM"/>
    </source>
</evidence>
<feature type="compositionally biased region" description="Low complexity" evidence="2">
    <location>
        <begin position="525"/>
        <end position="554"/>
    </location>
</feature>
<dbReference type="Proteomes" id="UP000217199">
    <property type="component" value="Unassembled WGS sequence"/>
</dbReference>
<comment type="caution">
    <text evidence="5">The sequence shown here is derived from an EMBL/GenBank/DDBJ whole genome shotgun (WGS) entry which is preliminary data.</text>
</comment>
<sequence length="868" mass="93140">MIMSREQTHLCTSPKQAALPDAAIPSSSRASSIDSPRLSNIENCIIDHLSDVASLPTASSQSSFVQRADDGLSHDDGSAECSGSSTPDVDPQILEALKSKDRLFVLKLGEQMEALIKEKNSRTRINLYPENQYQRLLVHRCAAYYRLAPEIDPNSRERSGSNREMTIVITIESKIPLRRISELVPAAPTQHPTFKIMRRSELDRRRQKPSMSRPGSVAGEEGDLSDPGPSETGSMGSRSTTSKKRMTIEERQAAYDEARNRIFMNFEEKEKIKERDTSASSSTLSLVSGSGSGSQSGGVGCNSDNDDGISTIPTESESSIPNGLRRGDDSRLSSTDSLRSLRSNSSTFTGQGSGNGQGVTSPAVSYPSIYGATSPSQSYSHPAYMPPPGGYATPPYPMYAYPAPVAGPVPPGQPYLPSMQFFPHYPYMPPQQPAHSNSDPTTPANGSVEDYPHQPTTFMSSSPYHWGPPMPPMQFSQADGRLANAQGPHTPIVQVLFPTSPPPSANSQSQPTRRNENQPGNGQVSESDTSSISSSQSPSLSRHTSGSSSNGHSSVHLVNGGNKRGAPPTRGSWSYGPGIGMQPSLSGSGRQPNTGHIINGDSVGPRLNSARRASVASSVSSGHRTPGDETASTASSSTSSSPSMGLQKSAGTKHPLPARPDWAAGLKAHQGLHPPRSRHDHHFRNISPRIPNQSSVQNQHTPQQLAPIFLPPTDFPPLSNVSSPTERKLPAAGAWNNSNLTARALHGNAQGTALFNHQTSNRLEDDDHGFERPPPKTAELFNPKSGKRANQAQGQQLSQKQSSQLLSSLNANQTVETREIINKPTDIESAILIDKVASIKIQQDQPPSDDHEGTPRVESKLAGLHLDS</sequence>
<dbReference type="AlphaFoldDB" id="A0A286UL42"/>
<feature type="compositionally biased region" description="Low complexity" evidence="2">
    <location>
        <begin position="309"/>
        <end position="321"/>
    </location>
</feature>
<feature type="compositionally biased region" description="Polar residues" evidence="2">
    <location>
        <begin position="454"/>
        <end position="463"/>
    </location>
</feature>
<feature type="compositionally biased region" description="Gly residues" evidence="2">
    <location>
        <begin position="290"/>
        <end position="300"/>
    </location>
</feature>
<feature type="region of interest" description="Disordered" evidence="2">
    <location>
        <begin position="63"/>
        <end position="88"/>
    </location>
</feature>
<feature type="region of interest" description="Disordered" evidence="2">
    <location>
        <begin position="492"/>
        <end position="730"/>
    </location>
</feature>
<dbReference type="Gene3D" id="3.30.1370.50">
    <property type="entry name" value="R3H-like domain"/>
    <property type="match status" value="1"/>
</dbReference>
<evidence type="ECO:0000259" key="4">
    <source>
        <dbReference type="PROSITE" id="PS51673"/>
    </source>
</evidence>
<evidence type="ECO:0000259" key="3">
    <source>
        <dbReference type="PROSITE" id="PS51061"/>
    </source>
</evidence>
<reference evidence="5 6" key="1">
    <citation type="journal article" date="2017" name="Mol. Ecol.">
        <title>Comparative and population genomic landscape of Phellinus noxius: A hypervariable fungus causing root rot in trees.</title>
        <authorList>
            <person name="Chung C.L."/>
            <person name="Lee T.J."/>
            <person name="Akiba M."/>
            <person name="Lee H.H."/>
            <person name="Kuo T.H."/>
            <person name="Liu D."/>
            <person name="Ke H.M."/>
            <person name="Yokoi T."/>
            <person name="Roa M.B."/>
            <person name="Lu M.J."/>
            <person name="Chang Y.Y."/>
            <person name="Ann P.J."/>
            <person name="Tsai J.N."/>
            <person name="Chen C.Y."/>
            <person name="Tzean S.S."/>
            <person name="Ota Y."/>
            <person name="Hattori T."/>
            <person name="Sahashi N."/>
            <person name="Liou R.F."/>
            <person name="Kikuchi T."/>
            <person name="Tsai I.J."/>
        </authorList>
    </citation>
    <scope>NUCLEOTIDE SEQUENCE [LARGE SCALE GENOMIC DNA]</scope>
    <source>
        <strain evidence="5 6">FFPRI411160</strain>
    </source>
</reference>
<feature type="region of interest" description="Disordered" evidence="2">
    <location>
        <begin position="1"/>
        <end position="35"/>
    </location>
</feature>
<feature type="compositionally biased region" description="Low complexity" evidence="2">
    <location>
        <begin position="630"/>
        <end position="643"/>
    </location>
</feature>
<dbReference type="InParanoid" id="A0A286UL42"/>
<dbReference type="PANTHER" id="PTHR15672">
    <property type="entry name" value="CAMP-REGULATED PHOSPHOPROTEIN 21 RELATED R3H DOMAIN CONTAINING PROTEIN"/>
    <property type="match status" value="1"/>
</dbReference>
<keyword evidence="6" id="KW-1185">Reference proteome</keyword>
<evidence type="ECO:0000313" key="5">
    <source>
        <dbReference type="EMBL" id="PAV20165.1"/>
    </source>
</evidence>
<dbReference type="STRING" id="2282107.A0A286UL42"/>
<protein>
    <recommendedName>
        <fullName evidence="7">SUZ domain-containing protein</fullName>
    </recommendedName>
</protein>
<dbReference type="GO" id="GO:0003676">
    <property type="term" value="F:nucleic acid binding"/>
    <property type="evidence" value="ECO:0007669"/>
    <property type="project" value="UniProtKB-UniRule"/>
</dbReference>
<dbReference type="SUPFAM" id="SSF82708">
    <property type="entry name" value="R3H domain"/>
    <property type="match status" value="1"/>
</dbReference>
<dbReference type="InterPro" id="IPR001374">
    <property type="entry name" value="R3H_dom"/>
</dbReference>
<evidence type="ECO:0000256" key="2">
    <source>
        <dbReference type="SAM" id="MobiDB-lite"/>
    </source>
</evidence>
<feature type="compositionally biased region" description="Basic and acidic residues" evidence="2">
    <location>
        <begin position="848"/>
        <end position="859"/>
    </location>
</feature>
<dbReference type="InterPro" id="IPR036867">
    <property type="entry name" value="R3H_dom_sf"/>
</dbReference>
<feature type="region of interest" description="Disordered" evidence="2">
    <location>
        <begin position="271"/>
        <end position="361"/>
    </location>
</feature>
<organism evidence="5 6">
    <name type="scientific">Pyrrhoderma noxium</name>
    <dbReference type="NCBI Taxonomy" id="2282107"/>
    <lineage>
        <taxon>Eukaryota</taxon>
        <taxon>Fungi</taxon>
        <taxon>Dikarya</taxon>
        <taxon>Basidiomycota</taxon>
        <taxon>Agaricomycotina</taxon>
        <taxon>Agaricomycetes</taxon>
        <taxon>Hymenochaetales</taxon>
        <taxon>Hymenochaetaceae</taxon>
        <taxon>Pyrrhoderma</taxon>
    </lineage>
</organism>
<feature type="compositionally biased region" description="Low complexity" evidence="2">
    <location>
        <begin position="278"/>
        <end position="289"/>
    </location>
</feature>
<name>A0A286UL42_9AGAM</name>
<feature type="compositionally biased region" description="Low complexity" evidence="2">
    <location>
        <begin position="610"/>
        <end position="621"/>
    </location>
</feature>
<feature type="compositionally biased region" description="Basic residues" evidence="2">
    <location>
        <begin position="675"/>
        <end position="684"/>
    </location>
</feature>
<evidence type="ECO:0000313" key="6">
    <source>
        <dbReference type="Proteomes" id="UP000217199"/>
    </source>
</evidence>
<feature type="compositionally biased region" description="Basic and acidic residues" evidence="2">
    <location>
        <begin position="762"/>
        <end position="774"/>
    </location>
</feature>
<feature type="region of interest" description="Disordered" evidence="2">
    <location>
        <begin position="841"/>
        <end position="868"/>
    </location>
</feature>
<feature type="compositionally biased region" description="Polar residues" evidence="2">
    <location>
        <begin position="690"/>
        <end position="704"/>
    </location>
</feature>
<proteinExistence type="predicted"/>
<keyword evidence="1" id="KW-0597">Phosphoprotein</keyword>
<feature type="compositionally biased region" description="Polar residues" evidence="2">
    <location>
        <begin position="433"/>
        <end position="445"/>
    </location>
</feature>
<gene>
    <name evidence="5" type="ORF">PNOK_0509900</name>
</gene>
<feature type="region of interest" description="Disordered" evidence="2">
    <location>
        <begin position="429"/>
        <end position="477"/>
    </location>
</feature>
<feature type="compositionally biased region" description="Basic and acidic residues" evidence="2">
    <location>
        <begin position="67"/>
        <end position="77"/>
    </location>
</feature>
<feature type="region of interest" description="Disordered" evidence="2">
    <location>
        <begin position="191"/>
        <end position="247"/>
    </location>
</feature>
<feature type="domain" description="SUZ" evidence="4">
    <location>
        <begin position="174"/>
        <end position="267"/>
    </location>
</feature>
<dbReference type="CDD" id="cd02642">
    <property type="entry name" value="R3H_encore_like"/>
    <property type="match status" value="1"/>
</dbReference>
<feature type="compositionally biased region" description="Low complexity" evidence="2">
    <location>
        <begin position="20"/>
        <end position="35"/>
    </location>
</feature>
<accession>A0A286UL42</accession>